<accession>A0ABT1NB41</accession>
<protein>
    <submittedName>
        <fullName evidence="2">Helix-turn-helix domain-containing protein</fullName>
    </submittedName>
</protein>
<evidence type="ECO:0000313" key="2">
    <source>
        <dbReference type="EMBL" id="MCQ1528470.1"/>
    </source>
</evidence>
<evidence type="ECO:0000313" key="3">
    <source>
        <dbReference type="Proteomes" id="UP001651880"/>
    </source>
</evidence>
<dbReference type="SUPFAM" id="SSF47413">
    <property type="entry name" value="lambda repressor-like DNA-binding domains"/>
    <property type="match status" value="1"/>
</dbReference>
<dbReference type="EMBL" id="JAJEKE010000001">
    <property type="protein sequence ID" value="MCQ1528470.1"/>
    <property type="molecule type" value="Genomic_DNA"/>
</dbReference>
<dbReference type="InterPro" id="IPR001387">
    <property type="entry name" value="Cro/C1-type_HTH"/>
</dbReference>
<dbReference type="CDD" id="cd00093">
    <property type="entry name" value="HTH_XRE"/>
    <property type="match status" value="1"/>
</dbReference>
<dbReference type="Proteomes" id="UP001651880">
    <property type="component" value="Unassembled WGS sequence"/>
</dbReference>
<dbReference type="PROSITE" id="PS50943">
    <property type="entry name" value="HTH_CROC1"/>
    <property type="match status" value="1"/>
</dbReference>
<dbReference type="InterPro" id="IPR010982">
    <property type="entry name" value="Lambda_DNA-bd_dom_sf"/>
</dbReference>
<evidence type="ECO:0000259" key="1">
    <source>
        <dbReference type="PROSITE" id="PS50943"/>
    </source>
</evidence>
<gene>
    <name evidence="2" type="ORF">LJD61_02755</name>
</gene>
<organism evidence="2 3">
    <name type="scientific">Lutispora saccharofermentans</name>
    <dbReference type="NCBI Taxonomy" id="3024236"/>
    <lineage>
        <taxon>Bacteria</taxon>
        <taxon>Bacillati</taxon>
        <taxon>Bacillota</taxon>
        <taxon>Clostridia</taxon>
        <taxon>Lutisporales</taxon>
        <taxon>Lutisporaceae</taxon>
        <taxon>Lutispora</taxon>
    </lineage>
</organism>
<dbReference type="RefSeq" id="WP_255225953.1">
    <property type="nucleotide sequence ID" value="NZ_JAJEKE010000001.1"/>
</dbReference>
<keyword evidence="3" id="KW-1185">Reference proteome</keyword>
<dbReference type="Gene3D" id="1.10.260.40">
    <property type="entry name" value="lambda repressor-like DNA-binding domains"/>
    <property type="match status" value="1"/>
</dbReference>
<comment type="caution">
    <text evidence="2">The sequence shown here is derived from an EMBL/GenBank/DDBJ whole genome shotgun (WGS) entry which is preliminary data.</text>
</comment>
<name>A0ABT1NB41_9FIRM</name>
<feature type="domain" description="HTH cro/C1-type" evidence="1">
    <location>
        <begin position="11"/>
        <end position="47"/>
    </location>
</feature>
<sequence length="560" mass="64278">MSLEVEFGKCLKVLLNAANISGSKLAKAINVDPSLISRWVNCKKVPSNGSPYIKMISDYISKSIVNSYQLNRINDILDSLTAESVKFDGDLACSIKSLLLEAQGYSLNKDMLKKLNRSNAAAGKTRLNNNSYDSSVHCSVNKKISDVLFEASKLIPLSSEDYVMAGCENVLDCTNKLLNQALMSAPSKQPIMITINSKFSLLALFEEYHKEYRKKIIKLLKNGWTVISTIKFDDAMERSHRFLEDTVLFLKSGNYLPYLSNNIDHPSALSDMIIVPDIGALVFLCTKSVHQLDFTFFFKNSYAIDAFIGKFHQAIRYSYPVLNEYKARNWSELVKSMTIFEESPGNRYTFRDGISAFLISENIYEQSLKSSESKEYEIRNMLSCHKKQMYALDLNQNFYKYKDIFIRDSIEKAILNKKKQSCELSQPFDNTDEALLILEHLNTLINIYKNSDNYEIALVDERSLKTYKSIFTAGMNFYLKRNHSIIHILNRKSKAMSSEDDTFKFVCLSEPTITYALEKAYLDIWDRIAPINKDRREVLAWLNHLKELIHIAYNIKNNIK</sequence>
<reference evidence="2 3" key="1">
    <citation type="submission" date="2021-10" db="EMBL/GenBank/DDBJ databases">
        <title>Lutispora strain m25 sp. nov., a thermophilic, non-spore-forming bacterium isolated from a lab-scale methanogenic bioreactor digesting anaerobic sludge.</title>
        <authorList>
            <person name="El Houari A."/>
            <person name="Mcdonald J."/>
        </authorList>
    </citation>
    <scope>NUCLEOTIDE SEQUENCE [LARGE SCALE GENOMIC DNA]</scope>
    <source>
        <strain evidence="3">m25</strain>
    </source>
</reference>
<proteinExistence type="predicted"/>